<evidence type="ECO:0000313" key="2">
    <source>
        <dbReference type="EMBL" id="WEK54392.1"/>
    </source>
</evidence>
<accession>A0AA95EX57</accession>
<dbReference type="Proteomes" id="UP001178662">
    <property type="component" value="Chromosome"/>
</dbReference>
<keyword evidence="3" id="KW-1185">Reference proteome</keyword>
<dbReference type="PANTHER" id="PTHR34094:SF1">
    <property type="entry name" value="PROTEIN FAM185A"/>
    <property type="match status" value="1"/>
</dbReference>
<feature type="domain" description="DUF4097" evidence="1">
    <location>
        <begin position="51"/>
        <end position="294"/>
    </location>
</feature>
<reference evidence="2" key="1">
    <citation type="submission" date="2023-03" db="EMBL/GenBank/DDBJ databases">
        <title>Andean soil-derived lignocellulolytic bacterial consortium as a source of novel taxa and putative plastic-active enzymes.</title>
        <authorList>
            <person name="Diaz-Garcia L."/>
            <person name="Chuvochina M."/>
            <person name="Feuerriegel G."/>
            <person name="Bunk B."/>
            <person name="Sproer C."/>
            <person name="Streit W.R."/>
            <person name="Rodriguez L.M."/>
            <person name="Overmann J."/>
            <person name="Jimenez D.J."/>
        </authorList>
    </citation>
    <scope>NUCLEOTIDE SEQUENCE</scope>
    <source>
        <strain evidence="2">MAG 2441</strain>
    </source>
</reference>
<dbReference type="Pfam" id="PF13349">
    <property type="entry name" value="DUF4097"/>
    <property type="match status" value="1"/>
</dbReference>
<dbReference type="AlphaFoldDB" id="A0AA95EX57"/>
<evidence type="ECO:0000259" key="1">
    <source>
        <dbReference type="Pfam" id="PF13349"/>
    </source>
</evidence>
<gene>
    <name evidence="2" type="ORF">P0Y55_17945</name>
</gene>
<evidence type="ECO:0000313" key="3">
    <source>
        <dbReference type="Proteomes" id="UP001178662"/>
    </source>
</evidence>
<organism evidence="2 3">
    <name type="scientific">Candidatus Cohnella colombiensis</name>
    <dbReference type="NCBI Taxonomy" id="3121368"/>
    <lineage>
        <taxon>Bacteria</taxon>
        <taxon>Bacillati</taxon>
        <taxon>Bacillota</taxon>
        <taxon>Bacilli</taxon>
        <taxon>Bacillales</taxon>
        <taxon>Paenibacillaceae</taxon>
        <taxon>Cohnella</taxon>
    </lineage>
</organism>
<dbReference type="Gene3D" id="2.160.20.120">
    <property type="match status" value="1"/>
</dbReference>
<name>A0AA95EX57_9BACL</name>
<protein>
    <submittedName>
        <fullName evidence="2">DUF4097 family beta strand repeat-containing protein</fullName>
    </submittedName>
</protein>
<dbReference type="PANTHER" id="PTHR34094">
    <property type="match status" value="1"/>
</dbReference>
<proteinExistence type="predicted"/>
<dbReference type="InterPro" id="IPR025164">
    <property type="entry name" value="Toastrack_DUF4097"/>
</dbReference>
<dbReference type="EMBL" id="CP119317">
    <property type="protein sequence ID" value="WEK54392.1"/>
    <property type="molecule type" value="Genomic_DNA"/>
</dbReference>
<sequence>MRKFTGLLLIGFGIIVLVYILNPSDGKRGDWFGLSKEINEQRTAEASSLHHLTIDADSTNIRYVKSSSNTDKVVAKLTGSSSRQVELLVEEQGDKLKITVDSSQRGIIFWGFNNLTLDIEVPEKHWDTLHVETGSGKIEAEQTTADVVVLNTGSGNIDVKGIVAEEIRLEVGSGNIEVNDFKSKELKFQTGSGNAKLFDGAAAIVGGTGSGNIRIEVEELLYGADLHTGSGNVTVLTAKQPMDLRVDFQGGSGNGKVRYNAFQISSQDRDQLEGTFGTGEKLLKVRTGSGNFSLEPK</sequence>